<reference evidence="11 12" key="1">
    <citation type="submission" date="2010-08" db="EMBL/GenBank/DDBJ databases">
        <title>Complete sequence of Clostridium cellulovorans 743B.</title>
        <authorList>
            <consortium name="US DOE Joint Genome Institute"/>
            <person name="Lucas S."/>
            <person name="Copeland A."/>
            <person name="Lapidus A."/>
            <person name="Cheng J.-F."/>
            <person name="Bruce D."/>
            <person name="Goodwin L."/>
            <person name="Pitluck S."/>
            <person name="Chertkov O."/>
            <person name="Detter J.C."/>
            <person name="Han C."/>
            <person name="Tapia R."/>
            <person name="Land M."/>
            <person name="Hauser L."/>
            <person name="Chang Y.-J."/>
            <person name="Jeffries C."/>
            <person name="Kyrpides N."/>
            <person name="Ivanova N."/>
            <person name="Mikhailova N."/>
            <person name="Hemme C.L."/>
            <person name="Woyke T."/>
        </authorList>
    </citation>
    <scope>NUCLEOTIDE SEQUENCE [LARGE SCALE GENOMIC DNA]</scope>
    <source>
        <strain evidence="12">ATCC 35296 / DSM 3052 / OCM 3 / 743B</strain>
    </source>
</reference>
<dbReference type="EMBL" id="CP002160">
    <property type="protein sequence ID" value="ADL52255.1"/>
    <property type="molecule type" value="Genomic_DNA"/>
</dbReference>
<accession>D9SQP9</accession>
<feature type="active site" evidence="6 7">
    <location>
        <position position="165"/>
    </location>
</feature>
<keyword evidence="6 8" id="KW-0597">Phosphoprotein</keyword>
<dbReference type="Gene3D" id="3.40.50.2300">
    <property type="match status" value="1"/>
</dbReference>
<dbReference type="SUPFAM" id="SSF52738">
    <property type="entry name" value="Methylesterase CheB, C-terminal domain"/>
    <property type="match status" value="1"/>
</dbReference>
<feature type="active site" evidence="6 7">
    <location>
        <position position="191"/>
    </location>
</feature>
<dbReference type="HOGENOM" id="CLU_000445_51_0_9"/>
<dbReference type="PROSITE" id="PS50122">
    <property type="entry name" value="CHEB"/>
    <property type="match status" value="1"/>
</dbReference>
<evidence type="ECO:0000256" key="8">
    <source>
        <dbReference type="PROSITE-ProRule" id="PRU00169"/>
    </source>
</evidence>
<keyword evidence="3 6" id="KW-0378">Hydrolase</keyword>
<evidence type="ECO:0000313" key="12">
    <source>
        <dbReference type="Proteomes" id="UP000002730"/>
    </source>
</evidence>
<keyword evidence="2 6" id="KW-0145">Chemotaxis</keyword>
<dbReference type="Proteomes" id="UP000002730">
    <property type="component" value="Chromosome"/>
</dbReference>
<comment type="function">
    <text evidence="6">Involved in chemotaxis. Part of a chemotaxis signal transduction system that modulates chemotaxis in response to various stimuli. Catalyzes the demethylation of specific methylglutamate residues introduced into the chemoreceptors (methyl-accepting chemotaxis proteins or MCP) by CheR. Also mediates the irreversible deamidation of specific glutamine residues to glutamic acid.</text>
</comment>
<comment type="similarity">
    <text evidence="6">Belongs to the CheB family.</text>
</comment>
<feature type="domain" description="Response regulatory" evidence="9">
    <location>
        <begin position="10"/>
        <end position="123"/>
    </location>
</feature>
<name>D9SQP9_CLOC7</name>
<gene>
    <name evidence="6" type="primary">cheB</name>
    <name evidence="11" type="ordered locus">Clocel_2543</name>
</gene>
<protein>
    <recommendedName>
        <fullName evidence="6">Protein-glutamate methylesterase/protein-glutamine glutaminase</fullName>
        <ecNumber evidence="6">3.1.1.61</ecNumber>
        <ecNumber evidence="6">3.5.1.44</ecNumber>
    </recommendedName>
</protein>
<dbReference type="InterPro" id="IPR000673">
    <property type="entry name" value="Sig_transdc_resp-reg_Me-estase"/>
</dbReference>
<dbReference type="NCBIfam" id="NF009206">
    <property type="entry name" value="PRK12555.1"/>
    <property type="match status" value="1"/>
</dbReference>
<dbReference type="NCBIfam" id="NF001965">
    <property type="entry name" value="PRK00742.1"/>
    <property type="match status" value="1"/>
</dbReference>
<dbReference type="EC" id="3.5.1.44" evidence="6"/>
<evidence type="ECO:0000256" key="2">
    <source>
        <dbReference type="ARBA" id="ARBA00022500"/>
    </source>
</evidence>
<dbReference type="GO" id="GO:0000156">
    <property type="term" value="F:phosphorelay response regulator activity"/>
    <property type="evidence" value="ECO:0007669"/>
    <property type="project" value="InterPro"/>
</dbReference>
<sequence length="344" mass="38027">MVQKLKKKIKVLIVDDSLLFREAISRGIAIDNGIEVIATAKDVYEARDMIIEYLPEVMVLDIEMPKMNGVDFLKRLMPQYPISTIVISSVSERFLEAIEAGAVDYVLKPSVDNIRGFETLINELIKKVKIASTVNVSHWKYKDGDSQKAIMERKYKNQLIAIGASTGGTEAIYSIIKEFPKIMPPIVIVQHMPPVFTKSFAERLNNFCNLEVREAKNGDTLYEGLVLIAPGDTHMVVKKQKEGYYAECYKGEKVSGHCPSVDILFESCAKLSPKNTIGIILTGMGNDGAKGLLAMRKSGAKTIGQDEKTSVVYGMPKVAYNIGAVEKQGSIEDIPKIVNSFLNG</sequence>
<dbReference type="PROSITE" id="PS50110">
    <property type="entry name" value="RESPONSE_REGULATORY"/>
    <property type="match status" value="1"/>
</dbReference>
<dbReference type="InterPro" id="IPR008248">
    <property type="entry name" value="CheB-like"/>
</dbReference>
<evidence type="ECO:0000259" key="10">
    <source>
        <dbReference type="PROSITE" id="PS50122"/>
    </source>
</evidence>
<dbReference type="GO" id="GO:0050568">
    <property type="term" value="F:protein-glutamine glutaminase activity"/>
    <property type="evidence" value="ECO:0007669"/>
    <property type="project" value="UniProtKB-UniRule"/>
</dbReference>
<keyword evidence="1 6" id="KW-0963">Cytoplasm</keyword>
<dbReference type="KEGG" id="ccb:Clocel_2543"/>
<dbReference type="PIRSF" id="PIRSF000876">
    <property type="entry name" value="RR_chemtxs_CheB"/>
    <property type="match status" value="1"/>
</dbReference>
<evidence type="ECO:0000256" key="4">
    <source>
        <dbReference type="ARBA" id="ARBA00024867"/>
    </source>
</evidence>
<dbReference type="Pfam" id="PF01339">
    <property type="entry name" value="CheB_methylest"/>
    <property type="match status" value="1"/>
</dbReference>
<evidence type="ECO:0000256" key="6">
    <source>
        <dbReference type="HAMAP-Rule" id="MF_00099"/>
    </source>
</evidence>
<comment type="catalytic activity">
    <reaction evidence="5 6">
        <text>[protein]-L-glutamate 5-O-methyl ester + H2O = L-glutamyl-[protein] + methanol + H(+)</text>
        <dbReference type="Rhea" id="RHEA:23236"/>
        <dbReference type="Rhea" id="RHEA-COMP:10208"/>
        <dbReference type="Rhea" id="RHEA-COMP:10311"/>
        <dbReference type="ChEBI" id="CHEBI:15377"/>
        <dbReference type="ChEBI" id="CHEBI:15378"/>
        <dbReference type="ChEBI" id="CHEBI:17790"/>
        <dbReference type="ChEBI" id="CHEBI:29973"/>
        <dbReference type="ChEBI" id="CHEBI:82795"/>
        <dbReference type="EC" id="3.1.1.61"/>
    </reaction>
</comment>
<comment type="PTM">
    <text evidence="6">Phosphorylated by CheA. Phosphorylation of the N-terminal regulatory domain activates the methylesterase activity.</text>
</comment>
<dbReference type="CDD" id="cd16432">
    <property type="entry name" value="CheB_Rec"/>
    <property type="match status" value="1"/>
</dbReference>
<dbReference type="Gene3D" id="3.40.50.180">
    <property type="entry name" value="Methylesterase CheB, C-terminal domain"/>
    <property type="match status" value="1"/>
</dbReference>
<dbReference type="InterPro" id="IPR001789">
    <property type="entry name" value="Sig_transdc_resp-reg_receiver"/>
</dbReference>
<dbReference type="eggNOG" id="COG2201">
    <property type="taxonomic scope" value="Bacteria"/>
</dbReference>
<dbReference type="RefSeq" id="WP_010075515.1">
    <property type="nucleotide sequence ID" value="NC_014393.1"/>
</dbReference>
<keyword evidence="12" id="KW-1185">Reference proteome</keyword>
<dbReference type="CDD" id="cd17541">
    <property type="entry name" value="REC_CheB-like"/>
    <property type="match status" value="1"/>
</dbReference>
<dbReference type="PANTHER" id="PTHR42872">
    <property type="entry name" value="PROTEIN-GLUTAMATE METHYLESTERASE/PROTEIN-GLUTAMINE GLUTAMINASE"/>
    <property type="match status" value="1"/>
</dbReference>
<evidence type="ECO:0000313" key="11">
    <source>
        <dbReference type="EMBL" id="ADL52255.1"/>
    </source>
</evidence>
<dbReference type="GO" id="GO:0008984">
    <property type="term" value="F:protein-glutamate methylesterase activity"/>
    <property type="evidence" value="ECO:0007669"/>
    <property type="project" value="UniProtKB-UniRule"/>
</dbReference>
<feature type="active site" evidence="6 7">
    <location>
        <position position="287"/>
    </location>
</feature>
<dbReference type="AlphaFoldDB" id="D9SQP9"/>
<evidence type="ECO:0000256" key="1">
    <source>
        <dbReference type="ARBA" id="ARBA00022490"/>
    </source>
</evidence>
<dbReference type="STRING" id="573061.Clocel_2543"/>
<dbReference type="PANTHER" id="PTHR42872:SF6">
    <property type="entry name" value="PROTEIN-GLUTAMATE METHYLESTERASE_PROTEIN-GLUTAMINE GLUTAMINASE"/>
    <property type="match status" value="1"/>
</dbReference>
<evidence type="ECO:0000256" key="5">
    <source>
        <dbReference type="ARBA" id="ARBA00048267"/>
    </source>
</evidence>
<dbReference type="Pfam" id="PF00072">
    <property type="entry name" value="Response_reg"/>
    <property type="match status" value="1"/>
</dbReference>
<dbReference type="SUPFAM" id="SSF52172">
    <property type="entry name" value="CheY-like"/>
    <property type="match status" value="1"/>
</dbReference>
<comment type="catalytic activity">
    <reaction evidence="6">
        <text>L-glutaminyl-[protein] + H2O = L-glutamyl-[protein] + NH4(+)</text>
        <dbReference type="Rhea" id="RHEA:16441"/>
        <dbReference type="Rhea" id="RHEA-COMP:10207"/>
        <dbReference type="Rhea" id="RHEA-COMP:10208"/>
        <dbReference type="ChEBI" id="CHEBI:15377"/>
        <dbReference type="ChEBI" id="CHEBI:28938"/>
        <dbReference type="ChEBI" id="CHEBI:29973"/>
        <dbReference type="ChEBI" id="CHEBI:30011"/>
        <dbReference type="EC" id="3.5.1.44"/>
    </reaction>
</comment>
<comment type="function">
    <text evidence="4">May play the central regulatory role in sporulation. It may be an element of the effector pathway responsible for the activation of sporulation genes in response to nutritional stress. Spo0A may act in concert with spo0H (a sigma factor) to control the expression of some genes that are critical to the sporulation process.</text>
</comment>
<organism evidence="11 12">
    <name type="scientific">Clostridium cellulovorans (strain ATCC 35296 / DSM 3052 / OCM 3 / 743B)</name>
    <dbReference type="NCBI Taxonomy" id="573061"/>
    <lineage>
        <taxon>Bacteria</taxon>
        <taxon>Bacillati</taxon>
        <taxon>Bacillota</taxon>
        <taxon>Clostridia</taxon>
        <taxon>Eubacteriales</taxon>
        <taxon>Clostridiaceae</taxon>
        <taxon>Clostridium</taxon>
    </lineage>
</organism>
<comment type="domain">
    <text evidence="6">Contains a C-terminal catalytic domain, and an N-terminal region which modulates catalytic activity.</text>
</comment>
<dbReference type="InterPro" id="IPR035909">
    <property type="entry name" value="CheB_C"/>
</dbReference>
<dbReference type="GO" id="GO:0006935">
    <property type="term" value="P:chemotaxis"/>
    <property type="evidence" value="ECO:0007669"/>
    <property type="project" value="UniProtKB-UniRule"/>
</dbReference>
<evidence type="ECO:0000259" key="9">
    <source>
        <dbReference type="PROSITE" id="PS50110"/>
    </source>
</evidence>
<dbReference type="EC" id="3.1.1.61" evidence="6"/>
<evidence type="ECO:0000256" key="3">
    <source>
        <dbReference type="ARBA" id="ARBA00022801"/>
    </source>
</evidence>
<comment type="subcellular location">
    <subcellularLocation>
        <location evidence="6">Cytoplasm</location>
    </subcellularLocation>
</comment>
<dbReference type="GO" id="GO:0005737">
    <property type="term" value="C:cytoplasm"/>
    <property type="evidence" value="ECO:0007669"/>
    <property type="project" value="UniProtKB-SubCell"/>
</dbReference>
<evidence type="ECO:0000256" key="7">
    <source>
        <dbReference type="PROSITE-ProRule" id="PRU00050"/>
    </source>
</evidence>
<dbReference type="OrthoDB" id="9793421at2"/>
<feature type="modified residue" description="4-aspartylphosphate" evidence="6 8">
    <location>
        <position position="61"/>
    </location>
</feature>
<proteinExistence type="inferred from homology"/>
<dbReference type="InterPro" id="IPR011006">
    <property type="entry name" value="CheY-like_superfamily"/>
</dbReference>
<feature type="domain" description="CheB-type methylesterase" evidence="10">
    <location>
        <begin position="158"/>
        <end position="344"/>
    </location>
</feature>
<dbReference type="HAMAP" id="MF_00099">
    <property type="entry name" value="CheB_chemtxs"/>
    <property type="match status" value="1"/>
</dbReference>
<dbReference type="SMART" id="SM00448">
    <property type="entry name" value="REC"/>
    <property type="match status" value="1"/>
</dbReference>